<dbReference type="GeneID" id="70251820"/>
<evidence type="ECO:0000313" key="2">
    <source>
        <dbReference type="Proteomes" id="UP001201262"/>
    </source>
</evidence>
<protein>
    <submittedName>
        <fullName evidence="1">Uncharacterized protein</fullName>
    </submittedName>
</protein>
<sequence length="901" mass="101393">MPHRRDDPRYLVFRHARRCRQAAAGIEPRLKPGEEHLHAFLMPGLPGGGHTVHVEQEVVANNTARNLVTEQRFYVDSPQFNLPEGEVHSVYPPSGHEERAECLPHVVLKTPTLPWEWTASKITDVPDYKGNRNRVPWLAVLVFTKEELQLVSEDLRGDKSVFQNIPALKNSATQTATLTVNMRVKDIKNLHHTTSPITDPDQAPETDSDVSTDVIFVSKALFNALFSEDDAEGESISASHPNVRPYRFLAHRRDINTDGMAVAALTADDNDQASYGVVFSHRTGPVNITEPTACIAHLVSIRGVEGMSWPASDEQFVALSSLHSWTYTGLPPDTPSVWDLFNALGQSSSMLQPPVTKNDLDPDAPADLKERVTQRLGNGYTLTRYRTQTGESTACFFRGPFIPVQIPLSDSQRWRSLSTSGQDLQILDQKLGLIDITYSAAWQLGRTLAIADQEFITRIGLVRKHIYDRGMELNQQQALRPHGVRSRPELLSNLPLIVSRLHQLPQTREIDTDQANVHTKRWFRPPVEPVDLSYRGRKAKIASINEKSVEEHFVEAAKEISSAAKADGDPSDVPYNEFNIPYSPDWMAVLKWVMNRLFLATIPPHYLIPESSSLPLESVRFFRIDHHWMDALVDGALSLANYRDQKTDLVRDAIWAAIKRYRETKIPDLGDCLPPVPEYGCYIRSTLLTKFPDLRVELDPPQAPPKPLVLLRHEIVSPDTMLCLFSHQPGSEFFKGMSLIQPPHQQTFVAATDLDQRTIKMSYKKAYTVHVDKPDGEPLDATKEWTRPQTASVVPVYRWDSSGVEVRRLLMENLSKDYLDTLLDKMPESLFKDDTPTSTLMATQLGSVCYQIVFSIPPGATTPTHPEIYNVGRIQRHLSIPNTKFNANIPPSPLTTTAYAR</sequence>
<organism evidence="1 2">
    <name type="scientific">Talaromyces proteolyticus</name>
    <dbReference type="NCBI Taxonomy" id="1131652"/>
    <lineage>
        <taxon>Eukaryota</taxon>
        <taxon>Fungi</taxon>
        <taxon>Dikarya</taxon>
        <taxon>Ascomycota</taxon>
        <taxon>Pezizomycotina</taxon>
        <taxon>Eurotiomycetes</taxon>
        <taxon>Eurotiomycetidae</taxon>
        <taxon>Eurotiales</taxon>
        <taxon>Trichocomaceae</taxon>
        <taxon>Talaromyces</taxon>
        <taxon>Talaromyces sect. Bacilispori</taxon>
    </lineage>
</organism>
<keyword evidence="2" id="KW-1185">Reference proteome</keyword>
<gene>
    <name evidence="1" type="ORF">BGW36DRAFT_440592</name>
</gene>
<dbReference type="AlphaFoldDB" id="A0AAD4PUX7"/>
<dbReference type="RefSeq" id="XP_046066146.1">
    <property type="nucleotide sequence ID" value="XM_046221533.1"/>
</dbReference>
<accession>A0AAD4PUX7</accession>
<proteinExistence type="predicted"/>
<dbReference type="EMBL" id="JAJTJA010000014">
    <property type="protein sequence ID" value="KAH8689863.1"/>
    <property type="molecule type" value="Genomic_DNA"/>
</dbReference>
<evidence type="ECO:0000313" key="1">
    <source>
        <dbReference type="EMBL" id="KAH8689863.1"/>
    </source>
</evidence>
<reference evidence="1" key="1">
    <citation type="submission" date="2021-12" db="EMBL/GenBank/DDBJ databases">
        <title>Convergent genome expansion in fungi linked to evolution of root-endophyte symbiosis.</title>
        <authorList>
            <consortium name="DOE Joint Genome Institute"/>
            <person name="Ke Y.-H."/>
            <person name="Bonito G."/>
            <person name="Liao H.-L."/>
            <person name="Looney B."/>
            <person name="Rojas-Flechas A."/>
            <person name="Nash J."/>
            <person name="Hameed K."/>
            <person name="Schadt C."/>
            <person name="Martin F."/>
            <person name="Crous P.W."/>
            <person name="Miettinen O."/>
            <person name="Magnuson J.K."/>
            <person name="Labbe J."/>
            <person name="Jacobson D."/>
            <person name="Doktycz M.J."/>
            <person name="Veneault-Fourrey C."/>
            <person name="Kuo A."/>
            <person name="Mondo S."/>
            <person name="Calhoun S."/>
            <person name="Riley R."/>
            <person name="Ohm R."/>
            <person name="LaButti K."/>
            <person name="Andreopoulos B."/>
            <person name="Pangilinan J."/>
            <person name="Nolan M."/>
            <person name="Tritt A."/>
            <person name="Clum A."/>
            <person name="Lipzen A."/>
            <person name="Daum C."/>
            <person name="Barry K."/>
            <person name="Grigoriev I.V."/>
            <person name="Vilgalys R."/>
        </authorList>
    </citation>
    <scope>NUCLEOTIDE SEQUENCE</scope>
    <source>
        <strain evidence="1">PMI_201</strain>
    </source>
</reference>
<comment type="caution">
    <text evidence="1">The sequence shown here is derived from an EMBL/GenBank/DDBJ whole genome shotgun (WGS) entry which is preliminary data.</text>
</comment>
<name>A0AAD4PUX7_9EURO</name>
<dbReference type="Proteomes" id="UP001201262">
    <property type="component" value="Unassembled WGS sequence"/>
</dbReference>